<evidence type="ECO:0000256" key="9">
    <source>
        <dbReference type="PROSITE-ProRule" id="PRU00076"/>
    </source>
</evidence>
<evidence type="ECO:0000256" key="8">
    <source>
        <dbReference type="ARBA" id="ARBA00023180"/>
    </source>
</evidence>
<feature type="disulfide bond" evidence="9">
    <location>
        <begin position="122"/>
        <end position="131"/>
    </location>
</feature>
<dbReference type="CDD" id="cd00054">
    <property type="entry name" value="EGF_CA"/>
    <property type="match status" value="1"/>
</dbReference>
<comment type="subcellular location">
    <subcellularLocation>
        <location evidence="1">Membrane</location>
        <topology evidence="1">Single-pass type I membrane protein</topology>
    </subcellularLocation>
</comment>
<evidence type="ECO:0000256" key="3">
    <source>
        <dbReference type="ARBA" id="ARBA00022692"/>
    </source>
</evidence>
<keyword evidence="2 9" id="KW-0245">EGF-like domain</keyword>
<keyword evidence="4" id="KW-0677">Repeat</keyword>
<evidence type="ECO:0000256" key="5">
    <source>
        <dbReference type="ARBA" id="ARBA00022989"/>
    </source>
</evidence>
<evidence type="ECO:0000256" key="4">
    <source>
        <dbReference type="ARBA" id="ARBA00022737"/>
    </source>
</evidence>
<evidence type="ECO:0000256" key="7">
    <source>
        <dbReference type="ARBA" id="ARBA00023157"/>
    </source>
</evidence>
<keyword evidence="10" id="KW-0732">Signal</keyword>
<evidence type="ECO:0000259" key="11">
    <source>
        <dbReference type="PROSITE" id="PS50026"/>
    </source>
</evidence>
<dbReference type="SMART" id="SM00181">
    <property type="entry name" value="EGF"/>
    <property type="match status" value="3"/>
</dbReference>
<dbReference type="InterPro" id="IPR051022">
    <property type="entry name" value="Notch_Cell-Fate_Det"/>
</dbReference>
<dbReference type="FunFam" id="2.10.25.10:FF:000095">
    <property type="entry name" value="Notch, isoform B"/>
    <property type="match status" value="1"/>
</dbReference>
<evidence type="ECO:0000313" key="12">
    <source>
        <dbReference type="Ensembl" id="ENSCCRP00020052283.1"/>
    </source>
</evidence>
<dbReference type="PROSITE" id="PS01186">
    <property type="entry name" value="EGF_2"/>
    <property type="match status" value="1"/>
</dbReference>
<dbReference type="Ensembl" id="ENSCCRT00020056956.1">
    <property type="protein sequence ID" value="ENSCCRP00020052283.1"/>
    <property type="gene ID" value="ENSCCRG00020023266.1"/>
</dbReference>
<dbReference type="SUPFAM" id="SSF57196">
    <property type="entry name" value="EGF/Laminin"/>
    <property type="match status" value="2"/>
</dbReference>
<dbReference type="InterPro" id="IPR001881">
    <property type="entry name" value="EGF-like_Ca-bd_dom"/>
</dbReference>
<evidence type="ECO:0000256" key="10">
    <source>
        <dbReference type="SAM" id="SignalP"/>
    </source>
</evidence>
<dbReference type="GO" id="GO:0007157">
    <property type="term" value="P:heterophilic cell-cell adhesion via plasma membrane cell adhesion molecules"/>
    <property type="evidence" value="ECO:0007669"/>
    <property type="project" value="TreeGrafter"/>
</dbReference>
<keyword evidence="3" id="KW-0812">Transmembrane</keyword>
<protein>
    <recommendedName>
        <fullName evidence="11">EGF-like domain-containing protein</fullName>
    </recommendedName>
</protein>
<feature type="domain" description="EGF-like" evidence="11">
    <location>
        <begin position="161"/>
        <end position="199"/>
    </location>
</feature>
<dbReference type="GO" id="GO:0005509">
    <property type="term" value="F:calcium ion binding"/>
    <property type="evidence" value="ECO:0007669"/>
    <property type="project" value="InterPro"/>
</dbReference>
<dbReference type="PANTHER" id="PTHR24049:SF42">
    <property type="entry name" value="DELTA LIKE NON-CANONICAL NOTCH LIGAND 1"/>
    <property type="match status" value="1"/>
</dbReference>
<keyword evidence="7 9" id="KW-1015">Disulfide bond</keyword>
<evidence type="ECO:0000313" key="13">
    <source>
        <dbReference type="Proteomes" id="UP000694701"/>
    </source>
</evidence>
<feature type="domain" description="EGF-like" evidence="11">
    <location>
        <begin position="96"/>
        <end position="132"/>
    </location>
</feature>
<organism evidence="12 13">
    <name type="scientific">Cyprinus carpio</name>
    <name type="common">Common carp</name>
    <dbReference type="NCBI Taxonomy" id="7962"/>
    <lineage>
        <taxon>Eukaryota</taxon>
        <taxon>Metazoa</taxon>
        <taxon>Chordata</taxon>
        <taxon>Craniata</taxon>
        <taxon>Vertebrata</taxon>
        <taxon>Euteleostomi</taxon>
        <taxon>Actinopterygii</taxon>
        <taxon>Neopterygii</taxon>
        <taxon>Teleostei</taxon>
        <taxon>Ostariophysi</taxon>
        <taxon>Cypriniformes</taxon>
        <taxon>Cyprinidae</taxon>
        <taxon>Cyprininae</taxon>
        <taxon>Cyprinus</taxon>
    </lineage>
</organism>
<evidence type="ECO:0000256" key="1">
    <source>
        <dbReference type="ARBA" id="ARBA00004479"/>
    </source>
</evidence>
<dbReference type="GO" id="GO:0005886">
    <property type="term" value="C:plasma membrane"/>
    <property type="evidence" value="ECO:0007669"/>
    <property type="project" value="TreeGrafter"/>
</dbReference>
<dbReference type="PANTHER" id="PTHR24049">
    <property type="entry name" value="CRUMBS FAMILY MEMBER"/>
    <property type="match status" value="1"/>
</dbReference>
<name>A0A8C2F917_CYPCA</name>
<dbReference type="InterPro" id="IPR000742">
    <property type="entry name" value="EGF"/>
</dbReference>
<proteinExistence type="predicted"/>
<dbReference type="SMART" id="SM00179">
    <property type="entry name" value="EGF_CA"/>
    <property type="match status" value="1"/>
</dbReference>
<dbReference type="AlphaFoldDB" id="A0A8C2F917"/>
<dbReference type="GO" id="GO:0045197">
    <property type="term" value="P:establishment or maintenance of epithelial cell apical/basal polarity"/>
    <property type="evidence" value="ECO:0007669"/>
    <property type="project" value="TreeGrafter"/>
</dbReference>
<accession>A0A8C2F917</accession>
<dbReference type="GO" id="GO:0032991">
    <property type="term" value="C:protein-containing complex"/>
    <property type="evidence" value="ECO:0007669"/>
    <property type="project" value="TreeGrafter"/>
</dbReference>
<dbReference type="Pfam" id="PF21700">
    <property type="entry name" value="EGF_DL_JAG"/>
    <property type="match status" value="1"/>
</dbReference>
<keyword evidence="5" id="KW-1133">Transmembrane helix</keyword>
<feature type="chain" id="PRO_5034119301" description="EGF-like domain-containing protein" evidence="10">
    <location>
        <begin position="22"/>
        <end position="250"/>
    </location>
</feature>
<dbReference type="Gene3D" id="2.10.25.10">
    <property type="entry name" value="Laminin"/>
    <property type="match status" value="3"/>
</dbReference>
<feature type="disulfide bond" evidence="9">
    <location>
        <begin position="170"/>
        <end position="187"/>
    </location>
</feature>
<dbReference type="PROSITE" id="PS50026">
    <property type="entry name" value="EGF_3"/>
    <property type="match status" value="2"/>
</dbReference>
<comment type="caution">
    <text evidence="9">Lacks conserved residue(s) required for the propagation of feature annotation.</text>
</comment>
<dbReference type="PROSITE" id="PS00022">
    <property type="entry name" value="EGF_1"/>
    <property type="match status" value="2"/>
</dbReference>
<evidence type="ECO:0000256" key="6">
    <source>
        <dbReference type="ARBA" id="ARBA00023136"/>
    </source>
</evidence>
<reference evidence="12" key="1">
    <citation type="submission" date="2025-08" db="UniProtKB">
        <authorList>
            <consortium name="Ensembl"/>
        </authorList>
    </citation>
    <scope>IDENTIFICATION</scope>
</reference>
<keyword evidence="8" id="KW-0325">Glycoprotein</keyword>
<keyword evidence="6" id="KW-0472">Membrane</keyword>
<feature type="signal peptide" evidence="10">
    <location>
        <begin position="1"/>
        <end position="21"/>
    </location>
</feature>
<evidence type="ECO:0000256" key="2">
    <source>
        <dbReference type="ARBA" id="ARBA00022536"/>
    </source>
</evidence>
<sequence length="250" mass="27149">MHAVFSTYLLLFVSFSHLVSAVTNFSLCRCHYGWKGDLCDECETFPGCDHGTCTEPWKCVCDTNWGGLLCDKGEMTRKYAGGYCKCVSFPLIPLTVEHACLSSPCENGGTCVEDPTGFSCVCAPGWTGPSCASVQLTCVCYVQDSQCVCSPGFSGKLCQTAVNACDSNPCVNGGQCLESQGGRGMFCSCPLGYTGIYFLSAEHVGWENNANLYPMHTYLNRCMALLTFRPMQRCESVHLKIDNSAIVYSS</sequence>
<dbReference type="Proteomes" id="UP000694701">
    <property type="component" value="Unplaced"/>
</dbReference>
<dbReference type="Pfam" id="PF00008">
    <property type="entry name" value="EGF"/>
    <property type="match status" value="2"/>
</dbReference>
<dbReference type="FunFam" id="2.10.25.10:FF:000018">
    <property type="entry name" value="Delta-like 1"/>
    <property type="match status" value="1"/>
</dbReference>